<evidence type="ECO:0000259" key="2">
    <source>
        <dbReference type="PROSITE" id="PS51674"/>
    </source>
</evidence>
<evidence type="ECO:0000256" key="1">
    <source>
        <dbReference type="SAM" id="MobiDB-lite"/>
    </source>
</evidence>
<dbReference type="InterPro" id="IPR034768">
    <property type="entry name" value="4FE4S_WBL"/>
</dbReference>
<accession>A0A378WET4</accession>
<feature type="domain" description="4Fe-4S Wbl-type" evidence="2">
    <location>
        <begin position="69"/>
        <end position="143"/>
    </location>
</feature>
<organism evidence="3 4">
    <name type="scientific">Mycolicibacterium fortuitum</name>
    <name type="common">Mycobacterium fortuitum</name>
    <dbReference type="NCBI Taxonomy" id="1766"/>
    <lineage>
        <taxon>Bacteria</taxon>
        <taxon>Bacillati</taxon>
        <taxon>Actinomycetota</taxon>
        <taxon>Actinomycetes</taxon>
        <taxon>Mycobacteriales</taxon>
        <taxon>Mycobacteriaceae</taxon>
        <taxon>Mycolicibacterium</taxon>
    </lineage>
</organism>
<evidence type="ECO:0000313" key="4">
    <source>
        <dbReference type="Proteomes" id="UP000255389"/>
    </source>
</evidence>
<protein>
    <recommendedName>
        <fullName evidence="2">4Fe-4S Wbl-type domain-containing protein</fullName>
    </recommendedName>
</protein>
<reference evidence="3 4" key="1">
    <citation type="submission" date="2018-06" db="EMBL/GenBank/DDBJ databases">
        <authorList>
            <consortium name="Pathogen Informatics"/>
            <person name="Doyle S."/>
        </authorList>
    </citation>
    <scope>NUCLEOTIDE SEQUENCE [LARGE SCALE GENOMIC DNA]</scope>
    <source>
        <strain evidence="3 4">NCTC1542</strain>
    </source>
</reference>
<evidence type="ECO:0000313" key="3">
    <source>
        <dbReference type="EMBL" id="SUA31373.1"/>
    </source>
</evidence>
<name>A0A378WET4_MYCFO</name>
<dbReference type="PROSITE" id="PS51674">
    <property type="entry name" value="4FE4S_WBL"/>
    <property type="match status" value="1"/>
</dbReference>
<dbReference type="Pfam" id="PF02467">
    <property type="entry name" value="Whib"/>
    <property type="match status" value="1"/>
</dbReference>
<sequence>MPEMISEYQMSLDFDQDDDLAELDALDEDFYEVEPQVDADDTASHKRARVIPIRGNGQFDLRSTDDRTPCQSDPDAWFPELHADRNGESDPDPEQLSFERRRIQRTAALCDTCFFRVNCAINALEAGDENGIFAGVLLDHTPARLKKAQARLAEVVAADIIDNERVPQRLADILEDRADIAKVITEAAERIRLERIRVQSRRAARRTRRTRSA</sequence>
<dbReference type="AlphaFoldDB" id="A0A378WET4"/>
<feature type="region of interest" description="Disordered" evidence="1">
    <location>
        <begin position="58"/>
        <end position="94"/>
    </location>
</feature>
<proteinExistence type="predicted"/>
<gene>
    <name evidence="3" type="ORF">NCTC1542_06727</name>
</gene>
<dbReference type="Proteomes" id="UP000255389">
    <property type="component" value="Unassembled WGS sequence"/>
</dbReference>
<dbReference type="EMBL" id="UGQY01000006">
    <property type="protein sequence ID" value="SUA31373.1"/>
    <property type="molecule type" value="Genomic_DNA"/>
</dbReference>